<dbReference type="GO" id="GO:0005524">
    <property type="term" value="F:ATP binding"/>
    <property type="evidence" value="ECO:0007669"/>
    <property type="project" value="InterPro"/>
</dbReference>
<dbReference type="NCBIfam" id="NF000949">
    <property type="entry name" value="PRK00095.1-2"/>
    <property type="match status" value="1"/>
</dbReference>
<proteinExistence type="inferred from homology"/>
<dbReference type="Gene3D" id="3.30.1540.20">
    <property type="entry name" value="MutL, C-terminal domain, dimerisation subdomain"/>
    <property type="match status" value="1"/>
</dbReference>
<dbReference type="SUPFAM" id="SSF54211">
    <property type="entry name" value="Ribosomal protein S5 domain 2-like"/>
    <property type="match status" value="1"/>
</dbReference>
<dbReference type="SMART" id="SM01340">
    <property type="entry name" value="DNA_mis_repair"/>
    <property type="match status" value="1"/>
</dbReference>
<dbReference type="InterPro" id="IPR020568">
    <property type="entry name" value="Ribosomal_Su5_D2-typ_SF"/>
</dbReference>
<comment type="similarity">
    <text evidence="1 5">Belongs to the DNA mismatch repair MutL/HexB family.</text>
</comment>
<dbReference type="Gene3D" id="3.30.230.10">
    <property type="match status" value="1"/>
</dbReference>
<feature type="domain" description="DNA mismatch repair protein S5" evidence="7">
    <location>
        <begin position="213"/>
        <end position="331"/>
    </location>
</feature>
<dbReference type="PANTHER" id="PTHR10073">
    <property type="entry name" value="DNA MISMATCH REPAIR PROTEIN MLH, PMS, MUTL"/>
    <property type="match status" value="1"/>
</dbReference>
<dbReference type="NCBIfam" id="TIGR00585">
    <property type="entry name" value="mutl"/>
    <property type="match status" value="1"/>
</dbReference>
<dbReference type="SMART" id="SM00853">
    <property type="entry name" value="MutL_C"/>
    <property type="match status" value="1"/>
</dbReference>
<dbReference type="Pfam" id="PF01119">
    <property type="entry name" value="DNA_mis_repair"/>
    <property type="match status" value="1"/>
</dbReference>
<keyword evidence="4 5" id="KW-0234">DNA repair</keyword>
<comment type="function">
    <text evidence="5">This protein is involved in the repair of mismatches in DNA. It is required for dam-dependent methyl-directed DNA mismatch repair. May act as a 'molecular matchmaker', a protein that promotes the formation of a stable complex between two or more DNA-binding proteins in an ATP-dependent manner without itself being part of a final effector complex.</text>
</comment>
<dbReference type="PANTHER" id="PTHR10073:SF12">
    <property type="entry name" value="DNA MISMATCH REPAIR PROTEIN MLH1"/>
    <property type="match status" value="1"/>
</dbReference>
<dbReference type="CDD" id="cd16926">
    <property type="entry name" value="HATPase_MutL-MLH-PMS-like"/>
    <property type="match status" value="1"/>
</dbReference>
<accession>A0A078MI22</accession>
<feature type="domain" description="MutL C-terminal dimerisation" evidence="6">
    <location>
        <begin position="433"/>
        <end position="576"/>
    </location>
</feature>
<evidence type="ECO:0000256" key="2">
    <source>
        <dbReference type="ARBA" id="ARBA00021975"/>
    </source>
</evidence>
<dbReference type="FunFam" id="3.30.230.10:FF:000013">
    <property type="entry name" value="DNA mismatch repair endonuclease MutL"/>
    <property type="match status" value="1"/>
</dbReference>
<protein>
    <recommendedName>
        <fullName evidence="2 5">DNA mismatch repair protein MutL</fullName>
    </recommendedName>
</protein>
<dbReference type="EMBL" id="LM997413">
    <property type="protein sequence ID" value="CEA05924.1"/>
    <property type="molecule type" value="Genomic_DNA"/>
</dbReference>
<evidence type="ECO:0000256" key="3">
    <source>
        <dbReference type="ARBA" id="ARBA00022763"/>
    </source>
</evidence>
<dbReference type="FunFam" id="3.30.1370.100:FF:000005">
    <property type="entry name" value="DNA mismatch repair protein MutL"/>
    <property type="match status" value="1"/>
</dbReference>
<name>A0A078MI22_9PSED</name>
<evidence type="ECO:0000259" key="6">
    <source>
        <dbReference type="SMART" id="SM00853"/>
    </source>
</evidence>
<organism evidence="8">
    <name type="scientific">Pseudomonas saudimassiliensis</name>
    <dbReference type="NCBI Taxonomy" id="1461581"/>
    <lineage>
        <taxon>Bacteria</taxon>
        <taxon>Pseudomonadati</taxon>
        <taxon>Pseudomonadota</taxon>
        <taxon>Gammaproteobacteria</taxon>
        <taxon>Pseudomonadales</taxon>
        <taxon>Pseudomonadaceae</taxon>
        <taxon>Pseudomonas</taxon>
    </lineage>
</organism>
<dbReference type="InterPro" id="IPR036890">
    <property type="entry name" value="HATPase_C_sf"/>
</dbReference>
<dbReference type="InterPro" id="IPR013507">
    <property type="entry name" value="DNA_mismatch_S5_2-like"/>
</dbReference>
<dbReference type="HAMAP" id="MF_00149">
    <property type="entry name" value="DNA_mis_repair"/>
    <property type="match status" value="1"/>
</dbReference>
<evidence type="ECO:0000256" key="5">
    <source>
        <dbReference type="HAMAP-Rule" id="MF_00149"/>
    </source>
</evidence>
<dbReference type="InterPro" id="IPR038973">
    <property type="entry name" value="MutL/Mlh/Pms-like"/>
</dbReference>
<dbReference type="EMBL" id="LK391969">
    <property type="protein sequence ID" value="CEF27393.1"/>
    <property type="molecule type" value="Genomic_DNA"/>
</dbReference>
<evidence type="ECO:0000259" key="7">
    <source>
        <dbReference type="SMART" id="SM01340"/>
    </source>
</evidence>
<dbReference type="Pfam" id="PF08676">
    <property type="entry name" value="MutL_C"/>
    <property type="match status" value="1"/>
</dbReference>
<evidence type="ECO:0000256" key="4">
    <source>
        <dbReference type="ARBA" id="ARBA00023204"/>
    </source>
</evidence>
<sequence>MPRIKLLNPRLANQIAAGEVVERPASVIKELLENSLDAGATRIDIDVEQGGVKLLRVRDDGCGIDESDLPLALSRHATSKIMDLDDLERVATLGFRGEALASVASVSRLLLTSCAESADQAWQVETEGRDMNPRVQPAAHPRGTTVEVRDLFFNTPARRKFLRTEKTEFGHLEEVVKRLALSRFDVAFNLRHNGRSVLSLRPAQTEQEARRRVASICGPAFVEQSVTIDEERSGLRLWGWVGLPTFSRSQADLQYFCVNGRMIRDKLVAHAVRQAYRDVLFNGRHPTFVLFLEVDPAVVDVNVHPTKHEVRFRDGRMVHDFLFSTLYRALADQRPDSQAGAADGAGEVLQSAPMPAATGLSAGVFSGQTHMPLSEPAAAWTAAPTPAVDRPSPQALAGATQAYAGLYGGAANPGAAPMPPAGEAGTIPPLGYALAQLHGVFILAENAEGLVVVDMHAAHERITYERLKQAMELEGLRSQPLLVPETLAVSERQADCAEEHADWFARLGFALQRMGPETLAIREIPALLRQADAAQLVQDVLADLMEFGTSDRIEAHRNELLATMACHGSVRANRRLTLAEMNGLLRDMEQTERSGQCNHGRPTWTRMSMGELDKLFLRGR</sequence>
<dbReference type="InterPro" id="IPR014762">
    <property type="entry name" value="DNA_mismatch_repair_CS"/>
</dbReference>
<dbReference type="InterPro" id="IPR042120">
    <property type="entry name" value="MutL_C_dimsub"/>
</dbReference>
<evidence type="ECO:0000256" key="1">
    <source>
        <dbReference type="ARBA" id="ARBA00006082"/>
    </source>
</evidence>
<dbReference type="OrthoDB" id="9763467at2"/>
<dbReference type="SUPFAM" id="SSF118116">
    <property type="entry name" value="DNA mismatch repair protein MutL"/>
    <property type="match status" value="1"/>
</dbReference>
<dbReference type="GO" id="GO:0032300">
    <property type="term" value="C:mismatch repair complex"/>
    <property type="evidence" value="ECO:0007669"/>
    <property type="project" value="InterPro"/>
</dbReference>
<dbReference type="FunFam" id="3.30.565.10:FF:000003">
    <property type="entry name" value="DNA mismatch repair endonuclease MutL"/>
    <property type="match status" value="1"/>
</dbReference>
<gene>
    <name evidence="5 8" type="primary">mutL</name>
    <name evidence="8" type="ORF">BN1049_02342</name>
</gene>
<dbReference type="SUPFAM" id="SSF55874">
    <property type="entry name" value="ATPase domain of HSP90 chaperone/DNA topoisomerase II/histidine kinase"/>
    <property type="match status" value="1"/>
</dbReference>
<dbReference type="InterPro" id="IPR037198">
    <property type="entry name" value="MutL_C_sf"/>
</dbReference>
<dbReference type="GO" id="GO:0006298">
    <property type="term" value="P:mismatch repair"/>
    <property type="evidence" value="ECO:0007669"/>
    <property type="project" value="UniProtKB-UniRule"/>
</dbReference>
<dbReference type="Gene3D" id="3.30.1370.100">
    <property type="entry name" value="MutL, C-terminal domain, regulatory subdomain"/>
    <property type="match status" value="1"/>
</dbReference>
<dbReference type="InterPro" id="IPR014790">
    <property type="entry name" value="MutL_C"/>
</dbReference>
<dbReference type="GO" id="GO:0030983">
    <property type="term" value="F:mismatched DNA binding"/>
    <property type="evidence" value="ECO:0007669"/>
    <property type="project" value="InterPro"/>
</dbReference>
<dbReference type="InterPro" id="IPR002099">
    <property type="entry name" value="MutL/Mlh/PMS"/>
</dbReference>
<dbReference type="AlphaFoldDB" id="A0A078MI22"/>
<dbReference type="InterPro" id="IPR042121">
    <property type="entry name" value="MutL_C_regsub"/>
</dbReference>
<dbReference type="PATRIC" id="fig|1461581.3.peg.2309"/>
<dbReference type="RefSeq" id="WP_044500112.1">
    <property type="nucleotide sequence ID" value="NZ_LK391969.1"/>
</dbReference>
<dbReference type="Pfam" id="PF13589">
    <property type="entry name" value="HATPase_c_3"/>
    <property type="match status" value="1"/>
</dbReference>
<keyword evidence="3 5" id="KW-0227">DNA damage</keyword>
<dbReference type="PROSITE" id="PS00058">
    <property type="entry name" value="DNA_MISMATCH_REPAIR_1"/>
    <property type="match status" value="1"/>
</dbReference>
<evidence type="ECO:0000313" key="8">
    <source>
        <dbReference type="EMBL" id="CEA05924.1"/>
    </source>
</evidence>
<dbReference type="CDD" id="cd03482">
    <property type="entry name" value="MutL_Trans_MutL"/>
    <property type="match status" value="1"/>
</dbReference>
<reference evidence="8" key="1">
    <citation type="submission" date="2014-07" db="EMBL/GenBank/DDBJ databases">
        <authorList>
            <person name="Urmite Genomes Urmite Genomes"/>
        </authorList>
    </citation>
    <scope>NUCLEOTIDE SEQUENCE</scope>
    <source>
        <strain evidence="8">12M76_air</strain>
    </source>
</reference>
<dbReference type="InterPro" id="IPR014721">
    <property type="entry name" value="Ribsml_uS5_D2-typ_fold_subgr"/>
</dbReference>
<dbReference type="GO" id="GO:0016887">
    <property type="term" value="F:ATP hydrolysis activity"/>
    <property type="evidence" value="ECO:0007669"/>
    <property type="project" value="InterPro"/>
</dbReference>
<dbReference type="GO" id="GO:0140664">
    <property type="term" value="F:ATP-dependent DNA damage sensor activity"/>
    <property type="evidence" value="ECO:0007669"/>
    <property type="project" value="InterPro"/>
</dbReference>
<dbReference type="InterPro" id="IPR020667">
    <property type="entry name" value="DNA_mismatch_repair_MutL"/>
</dbReference>
<dbReference type="Gene3D" id="3.30.565.10">
    <property type="entry name" value="Histidine kinase-like ATPase, C-terminal domain"/>
    <property type="match status" value="1"/>
</dbReference>